<protein>
    <submittedName>
        <fullName evidence="2">Uncharacterized protein</fullName>
    </submittedName>
</protein>
<comment type="caution">
    <text evidence="2">The sequence shown here is derived from an EMBL/GenBank/DDBJ whole genome shotgun (WGS) entry which is preliminary data.</text>
</comment>
<sequence>MHDNEAGRAVANPRRTKLGADWKAHTAGPTDRPRPTPEPAPEAGAEESPLG</sequence>
<proteinExistence type="predicted"/>
<name>A0ABV9XZN4_9PSEU</name>
<evidence type="ECO:0000313" key="2">
    <source>
        <dbReference type="EMBL" id="MFC5055453.1"/>
    </source>
</evidence>
<keyword evidence="3" id="KW-1185">Reference proteome</keyword>
<organism evidence="2 3">
    <name type="scientific">Saccharothrix xinjiangensis</name>
    <dbReference type="NCBI Taxonomy" id="204798"/>
    <lineage>
        <taxon>Bacteria</taxon>
        <taxon>Bacillati</taxon>
        <taxon>Actinomycetota</taxon>
        <taxon>Actinomycetes</taxon>
        <taxon>Pseudonocardiales</taxon>
        <taxon>Pseudonocardiaceae</taxon>
        <taxon>Saccharothrix</taxon>
    </lineage>
</organism>
<feature type="compositionally biased region" description="Low complexity" evidence="1">
    <location>
        <begin position="41"/>
        <end position="51"/>
    </location>
</feature>
<feature type="region of interest" description="Disordered" evidence="1">
    <location>
        <begin position="1"/>
        <end position="51"/>
    </location>
</feature>
<gene>
    <name evidence="2" type="ORF">ACFPFM_17015</name>
</gene>
<dbReference type="Proteomes" id="UP001595833">
    <property type="component" value="Unassembled WGS sequence"/>
</dbReference>
<evidence type="ECO:0000256" key="1">
    <source>
        <dbReference type="SAM" id="MobiDB-lite"/>
    </source>
</evidence>
<evidence type="ECO:0000313" key="3">
    <source>
        <dbReference type="Proteomes" id="UP001595833"/>
    </source>
</evidence>
<dbReference type="RefSeq" id="WP_344038730.1">
    <property type="nucleotide sequence ID" value="NZ_BAAAKE010000012.1"/>
</dbReference>
<accession>A0ABV9XZN4</accession>
<dbReference type="EMBL" id="JBHSJB010000013">
    <property type="protein sequence ID" value="MFC5055453.1"/>
    <property type="molecule type" value="Genomic_DNA"/>
</dbReference>
<reference evidence="3" key="1">
    <citation type="journal article" date="2019" name="Int. J. Syst. Evol. Microbiol.">
        <title>The Global Catalogue of Microorganisms (GCM) 10K type strain sequencing project: providing services to taxonomists for standard genome sequencing and annotation.</title>
        <authorList>
            <consortium name="The Broad Institute Genomics Platform"/>
            <consortium name="The Broad Institute Genome Sequencing Center for Infectious Disease"/>
            <person name="Wu L."/>
            <person name="Ma J."/>
        </authorList>
    </citation>
    <scope>NUCLEOTIDE SEQUENCE [LARGE SCALE GENOMIC DNA]</scope>
    <source>
        <strain evidence="3">KCTC 12848</strain>
    </source>
</reference>